<gene>
    <name evidence="1" type="ORF">H9647_11660</name>
</gene>
<accession>A0ABR8SYY6</accession>
<dbReference type="PANTHER" id="PTHR33221">
    <property type="entry name" value="WINGED HELIX-TURN-HELIX TRANSCRIPTIONAL REGULATOR, RRF2 FAMILY"/>
    <property type="match status" value="1"/>
</dbReference>
<dbReference type="EMBL" id="JACSQL010000004">
    <property type="protein sequence ID" value="MBD7968720.1"/>
    <property type="molecule type" value="Genomic_DNA"/>
</dbReference>
<dbReference type="InterPro" id="IPR036390">
    <property type="entry name" value="WH_DNA-bd_sf"/>
</dbReference>
<dbReference type="PANTHER" id="PTHR33221:SF15">
    <property type="entry name" value="HTH-TYPE TRANSCRIPTIONAL REGULATOR YWGB-RELATED"/>
    <property type="match status" value="1"/>
</dbReference>
<dbReference type="InterPro" id="IPR000944">
    <property type="entry name" value="Tscrpt_reg_Rrf2"/>
</dbReference>
<protein>
    <submittedName>
        <fullName evidence="1">Rrf2 family transcriptional regulator</fullName>
    </submittedName>
</protein>
<proteinExistence type="predicted"/>
<dbReference type="RefSeq" id="WP_191800035.1">
    <property type="nucleotide sequence ID" value="NZ_JACSQL010000004.1"/>
</dbReference>
<dbReference type="Proteomes" id="UP000608071">
    <property type="component" value="Unassembled WGS sequence"/>
</dbReference>
<reference evidence="1 2" key="1">
    <citation type="submission" date="2020-08" db="EMBL/GenBank/DDBJ databases">
        <title>A Genomic Blueprint of the Chicken Gut Microbiome.</title>
        <authorList>
            <person name="Gilroy R."/>
            <person name="Ravi A."/>
            <person name="Getino M."/>
            <person name="Pursley I."/>
            <person name="Horton D.L."/>
            <person name="Alikhan N.-F."/>
            <person name="Baker D."/>
            <person name="Gharbi K."/>
            <person name="Hall N."/>
            <person name="Watson M."/>
            <person name="Adriaenssens E.M."/>
            <person name="Foster-Nyarko E."/>
            <person name="Jarju S."/>
            <person name="Secka A."/>
            <person name="Antonio M."/>
            <person name="Oren A."/>
            <person name="Chaudhuri R."/>
            <person name="La Ragione R.M."/>
            <person name="Hildebrand F."/>
            <person name="Pallen M.J."/>
        </authorList>
    </citation>
    <scope>NUCLEOTIDE SEQUENCE [LARGE SCALE GENOMIC DNA]</scope>
    <source>
        <strain evidence="1 2">Sa2BVA9</strain>
    </source>
</reference>
<dbReference type="InterPro" id="IPR030489">
    <property type="entry name" value="TR_Rrf2-type_CS"/>
</dbReference>
<comment type="caution">
    <text evidence="1">The sequence shown here is derived from an EMBL/GenBank/DDBJ whole genome shotgun (WGS) entry which is preliminary data.</text>
</comment>
<evidence type="ECO:0000313" key="2">
    <source>
        <dbReference type="Proteomes" id="UP000608071"/>
    </source>
</evidence>
<dbReference type="Pfam" id="PF02082">
    <property type="entry name" value="Rrf2"/>
    <property type="match status" value="1"/>
</dbReference>
<keyword evidence="2" id="KW-1185">Reference proteome</keyword>
<dbReference type="SUPFAM" id="SSF46785">
    <property type="entry name" value="Winged helix' DNA-binding domain"/>
    <property type="match status" value="1"/>
</dbReference>
<dbReference type="PROSITE" id="PS51197">
    <property type="entry name" value="HTH_RRF2_2"/>
    <property type="match status" value="1"/>
</dbReference>
<name>A0ABR8SYY6_9BACL</name>
<dbReference type="PROSITE" id="PS01332">
    <property type="entry name" value="HTH_RRF2_1"/>
    <property type="match status" value="1"/>
</dbReference>
<dbReference type="Gene3D" id="1.10.10.10">
    <property type="entry name" value="Winged helix-like DNA-binding domain superfamily/Winged helix DNA-binding domain"/>
    <property type="match status" value="1"/>
</dbReference>
<dbReference type="InterPro" id="IPR036388">
    <property type="entry name" value="WH-like_DNA-bd_sf"/>
</dbReference>
<evidence type="ECO:0000313" key="1">
    <source>
        <dbReference type="EMBL" id="MBD7968720.1"/>
    </source>
</evidence>
<sequence length="147" mass="16623">MNSEFTIAVHGLLYLGVREGRIANSEDIAASVTTHPARVRKVLSVLRKHRYVTTKEGAHGGYMLSSNPCDVRLGDLYRLFALGSFAPHWRSGDEDSNCVVSSNIKEVMGTIYEDGERVVELYLDSITLEEVQKRLTDKEKHRMNRLQ</sequence>
<organism evidence="1 2">
    <name type="scientific">Paenibacillus gallinarum</name>
    <dbReference type="NCBI Taxonomy" id="2762232"/>
    <lineage>
        <taxon>Bacteria</taxon>
        <taxon>Bacillati</taxon>
        <taxon>Bacillota</taxon>
        <taxon>Bacilli</taxon>
        <taxon>Bacillales</taxon>
        <taxon>Paenibacillaceae</taxon>
        <taxon>Paenibacillus</taxon>
    </lineage>
</organism>